<dbReference type="GO" id="GO:0006874">
    <property type="term" value="P:intracellular calcium ion homeostasis"/>
    <property type="evidence" value="ECO:0007669"/>
    <property type="project" value="TreeGrafter"/>
</dbReference>
<sequence>MGDSFSISSLNVAAAPHAHALPQPSLSLVNEDDDEPPSSGSNSSRTTQMNDADHDGRVNASSMPSPAVTNGKDAVNSGVSTAENRHVDSELSNSNVVHIELGERQEKLADSILNKERIEHLSVSVDVEQGFRQRRREKHHTTIFGVKFNTGRRTRRLRTLFTPTRPPIGPTPTYLESFKEALKYTPLNVLLVFIPVSWALHFTHQSPTLTFIFSALGLIPLAALLGFGTEQIALKTSASVGGLLNATLGNIVEMIIAGIALKECELELVQSSLLGGLLSNLLLVLGMAFIVGGYRFPQQEFQPMVAQLNSSLMIVAVIALIVPVAFHVYLETRLPTGRELPVLLELSRGAAIILIFIYFAYLFFQFYSHNHLFLELDTNSSISSRSSTRSAQSSTVLRPSDTFSVSSSSSSSSSSDSDDDDFHRVRLNTVMALACVVVPTGLAYLTAENLVNSLNGLLEAHPSVSKEWITLIVIPIISNAAEHVTAVVVASKGKFDLAMSVAVGSCIQIALFVIPVLIFVAWGMGKPLTLLFDPLETLVLFFSVLLVKFSVEDGKSHWMSGMALVSVYVLIALSFWHFPEVHRMSQGVPITCA</sequence>
<keyword evidence="10" id="KW-0050">Antiport</keyword>
<evidence type="ECO:0000256" key="10">
    <source>
        <dbReference type="RuleBase" id="RU365028"/>
    </source>
</evidence>
<keyword evidence="14" id="KW-1185">Reference proteome</keyword>
<reference evidence="13 14" key="1">
    <citation type="journal article" date="2020" name="ISME J.">
        <title>Uncovering the hidden diversity of litter-decomposition mechanisms in mushroom-forming fungi.</title>
        <authorList>
            <person name="Floudas D."/>
            <person name="Bentzer J."/>
            <person name="Ahren D."/>
            <person name="Johansson T."/>
            <person name="Persson P."/>
            <person name="Tunlid A."/>
        </authorList>
    </citation>
    <scope>NUCLEOTIDE SEQUENCE [LARGE SCALE GENOMIC DNA]</scope>
    <source>
        <strain evidence="13 14">CBS 146.42</strain>
    </source>
</reference>
<evidence type="ECO:0000256" key="2">
    <source>
        <dbReference type="ARBA" id="ARBA00008170"/>
    </source>
</evidence>
<feature type="domain" description="Sodium/calcium exchanger membrane region" evidence="12">
    <location>
        <begin position="208"/>
        <end position="366"/>
    </location>
</feature>
<evidence type="ECO:0000313" key="14">
    <source>
        <dbReference type="Proteomes" id="UP000559027"/>
    </source>
</evidence>
<dbReference type="AlphaFoldDB" id="A0A8H5FYR8"/>
<comment type="similarity">
    <text evidence="2 10">Belongs to the Ca(2+):cation antiporter (CaCA) (TC 2.A.19) family.</text>
</comment>
<evidence type="ECO:0000259" key="12">
    <source>
        <dbReference type="Pfam" id="PF01699"/>
    </source>
</evidence>
<dbReference type="InterPro" id="IPR044880">
    <property type="entry name" value="NCX_ion-bd_dom_sf"/>
</dbReference>
<dbReference type="InterPro" id="IPR004798">
    <property type="entry name" value="CAX-like"/>
</dbReference>
<feature type="transmembrane region" description="Helical" evidence="10">
    <location>
        <begin position="467"/>
        <end position="490"/>
    </location>
</feature>
<dbReference type="GO" id="GO:0015369">
    <property type="term" value="F:calcium:proton antiporter activity"/>
    <property type="evidence" value="ECO:0007669"/>
    <property type="project" value="UniProtKB-UniRule"/>
</dbReference>
<keyword evidence="5 10" id="KW-0812">Transmembrane</keyword>
<keyword evidence="9 10" id="KW-0472">Membrane</keyword>
<dbReference type="InterPro" id="IPR004837">
    <property type="entry name" value="NaCa_Exmemb"/>
</dbReference>
<comment type="caution">
    <text evidence="13">The sequence shown here is derived from an EMBL/GenBank/DDBJ whole genome shotgun (WGS) entry which is preliminary data.</text>
</comment>
<feature type="transmembrane region" description="Helical" evidence="10">
    <location>
        <begin position="240"/>
        <end position="261"/>
    </location>
</feature>
<feature type="compositionally biased region" description="Polar residues" evidence="11">
    <location>
        <begin position="59"/>
        <end position="68"/>
    </location>
</feature>
<keyword evidence="7 10" id="KW-1133">Transmembrane helix</keyword>
<feature type="compositionally biased region" description="Polar residues" evidence="11">
    <location>
        <begin position="38"/>
        <end position="50"/>
    </location>
</feature>
<evidence type="ECO:0000256" key="8">
    <source>
        <dbReference type="ARBA" id="ARBA00023065"/>
    </source>
</evidence>
<proteinExistence type="inferred from homology"/>
<dbReference type="Gene3D" id="1.20.1420.30">
    <property type="entry name" value="NCX, central ion-binding region"/>
    <property type="match status" value="1"/>
</dbReference>
<dbReference type="Pfam" id="PF01699">
    <property type="entry name" value="Na_Ca_ex"/>
    <property type="match status" value="2"/>
</dbReference>
<feature type="transmembrane region" description="Helical" evidence="10">
    <location>
        <begin position="559"/>
        <end position="578"/>
    </location>
</feature>
<dbReference type="PANTHER" id="PTHR31503:SF20">
    <property type="entry name" value="CA(2+)_H(+) EXCHANGER, PUTATIVE (EUROFUNG)-RELATED"/>
    <property type="match status" value="1"/>
</dbReference>
<dbReference type="EMBL" id="JAACJO010000009">
    <property type="protein sequence ID" value="KAF5353924.1"/>
    <property type="molecule type" value="Genomic_DNA"/>
</dbReference>
<keyword evidence="4 10" id="KW-0109">Calcium transport</keyword>
<feature type="domain" description="Sodium/calcium exchanger membrane region" evidence="12">
    <location>
        <begin position="433"/>
        <end position="575"/>
    </location>
</feature>
<dbReference type="OrthoDB" id="1699231at2759"/>
<feature type="transmembrane region" description="Helical" evidence="10">
    <location>
        <begin position="497"/>
        <end position="522"/>
    </location>
</feature>
<feature type="compositionally biased region" description="Low complexity" evidence="11">
    <location>
        <begin position="393"/>
        <end position="415"/>
    </location>
</feature>
<evidence type="ECO:0000256" key="7">
    <source>
        <dbReference type="ARBA" id="ARBA00022989"/>
    </source>
</evidence>
<evidence type="ECO:0000256" key="11">
    <source>
        <dbReference type="SAM" id="MobiDB-lite"/>
    </source>
</evidence>
<dbReference type="GO" id="GO:0000329">
    <property type="term" value="C:fungal-type vacuole membrane"/>
    <property type="evidence" value="ECO:0007669"/>
    <property type="project" value="TreeGrafter"/>
</dbReference>
<evidence type="ECO:0000256" key="4">
    <source>
        <dbReference type="ARBA" id="ARBA00022568"/>
    </source>
</evidence>
<comment type="function">
    <text evidence="10">Has a role in promoting intracellular calcium ion sequestration via the exchange of calcium ions for hydrogen ions across the vacuolar membrane. Involved also in manganese ion homeostasis via its uptake into the vacuole.</text>
</comment>
<dbReference type="PANTHER" id="PTHR31503">
    <property type="entry name" value="VACUOLAR CALCIUM ION TRANSPORTER"/>
    <property type="match status" value="1"/>
</dbReference>
<feature type="transmembrane region" description="Helical" evidence="10">
    <location>
        <begin position="209"/>
        <end position="228"/>
    </location>
</feature>
<accession>A0A8H5FYR8</accession>
<feature type="transmembrane region" description="Helical" evidence="10">
    <location>
        <begin position="308"/>
        <end position="330"/>
    </location>
</feature>
<feature type="region of interest" description="Disordered" evidence="11">
    <location>
        <begin position="22"/>
        <end position="89"/>
    </location>
</feature>
<dbReference type="InterPro" id="IPR004713">
    <property type="entry name" value="CaH_exchang"/>
</dbReference>
<feature type="region of interest" description="Disordered" evidence="11">
    <location>
        <begin position="393"/>
        <end position="420"/>
    </location>
</feature>
<evidence type="ECO:0000256" key="9">
    <source>
        <dbReference type="ARBA" id="ARBA00023136"/>
    </source>
</evidence>
<dbReference type="Proteomes" id="UP000559027">
    <property type="component" value="Unassembled WGS sequence"/>
</dbReference>
<protein>
    <recommendedName>
        <fullName evidence="10">Vacuolar calcium ion transporter</fullName>
    </recommendedName>
</protein>
<feature type="transmembrane region" description="Helical" evidence="10">
    <location>
        <begin position="273"/>
        <end position="296"/>
    </location>
</feature>
<feature type="transmembrane region" description="Helical" evidence="10">
    <location>
        <begin position="427"/>
        <end position="447"/>
    </location>
</feature>
<evidence type="ECO:0000256" key="5">
    <source>
        <dbReference type="ARBA" id="ARBA00022692"/>
    </source>
</evidence>
<organism evidence="13 14">
    <name type="scientific">Leucocoprinus leucothites</name>
    <dbReference type="NCBI Taxonomy" id="201217"/>
    <lineage>
        <taxon>Eukaryota</taxon>
        <taxon>Fungi</taxon>
        <taxon>Dikarya</taxon>
        <taxon>Basidiomycota</taxon>
        <taxon>Agaricomycotina</taxon>
        <taxon>Agaricomycetes</taxon>
        <taxon>Agaricomycetidae</taxon>
        <taxon>Agaricales</taxon>
        <taxon>Agaricineae</taxon>
        <taxon>Agaricaceae</taxon>
        <taxon>Leucocoprinus</taxon>
    </lineage>
</organism>
<feature type="transmembrane region" description="Helical" evidence="10">
    <location>
        <begin position="350"/>
        <end position="367"/>
    </location>
</feature>
<name>A0A8H5FYR8_9AGAR</name>
<keyword evidence="6 10" id="KW-0106">Calcium</keyword>
<evidence type="ECO:0000256" key="1">
    <source>
        <dbReference type="ARBA" id="ARBA00004127"/>
    </source>
</evidence>
<gene>
    <name evidence="13" type="ORF">D9756_007090</name>
</gene>
<keyword evidence="8 10" id="KW-0406">Ion transport</keyword>
<evidence type="ECO:0000256" key="6">
    <source>
        <dbReference type="ARBA" id="ARBA00022837"/>
    </source>
</evidence>
<keyword evidence="10" id="KW-0926">Vacuole</keyword>
<dbReference type="GO" id="GO:0012505">
    <property type="term" value="C:endomembrane system"/>
    <property type="evidence" value="ECO:0007669"/>
    <property type="project" value="UniProtKB-SubCell"/>
</dbReference>
<evidence type="ECO:0000313" key="13">
    <source>
        <dbReference type="EMBL" id="KAF5353924.1"/>
    </source>
</evidence>
<evidence type="ECO:0000256" key="3">
    <source>
        <dbReference type="ARBA" id="ARBA00022448"/>
    </source>
</evidence>
<dbReference type="NCBIfam" id="TIGR00378">
    <property type="entry name" value="cax"/>
    <property type="match status" value="1"/>
</dbReference>
<comment type="subcellular location">
    <subcellularLocation>
        <location evidence="1">Endomembrane system</location>
        <topology evidence="1">Multi-pass membrane protein</topology>
    </subcellularLocation>
    <subcellularLocation>
        <location evidence="10">Vacuole membrane</location>
    </subcellularLocation>
</comment>
<keyword evidence="3 10" id="KW-0813">Transport</keyword>
<comment type="caution">
    <text evidence="10">Lacks conserved residue(s) required for the propagation of feature annotation.</text>
</comment>